<organism evidence="1 2">
    <name type="scientific">Bacteroides thetaiotaomicron</name>
    <dbReference type="NCBI Taxonomy" id="818"/>
    <lineage>
        <taxon>Bacteria</taxon>
        <taxon>Pseudomonadati</taxon>
        <taxon>Bacteroidota</taxon>
        <taxon>Bacteroidia</taxon>
        <taxon>Bacteroidales</taxon>
        <taxon>Bacteroidaceae</taxon>
        <taxon>Bacteroides</taxon>
    </lineage>
</organism>
<dbReference type="Proteomes" id="UP000095541">
    <property type="component" value="Unassembled WGS sequence"/>
</dbReference>
<evidence type="ECO:0000313" key="2">
    <source>
        <dbReference type="Proteomes" id="UP000095541"/>
    </source>
</evidence>
<name>A0A0P0F5C0_BACT4</name>
<evidence type="ECO:0000313" key="1">
    <source>
        <dbReference type="EMBL" id="CUQ34192.1"/>
    </source>
</evidence>
<proteinExistence type="predicted"/>
<dbReference type="AlphaFoldDB" id="A0A0P0F5C0"/>
<reference evidence="1 2" key="1">
    <citation type="submission" date="2015-09" db="EMBL/GenBank/DDBJ databases">
        <authorList>
            <consortium name="Pathogen Informatics"/>
        </authorList>
    </citation>
    <scope>NUCLEOTIDE SEQUENCE [LARGE SCALE GENOMIC DNA]</scope>
    <source>
        <strain evidence="1 2">2789STDY5834945</strain>
    </source>
</reference>
<dbReference type="PATRIC" id="fig|818.23.peg.4903"/>
<gene>
    <name evidence="1" type="ORF">ERS852557_03722</name>
</gene>
<protein>
    <submittedName>
        <fullName evidence="1">Uncharacterized protein</fullName>
    </submittedName>
</protein>
<sequence length="32" mass="3728">MFFFRTSYSFCKGTNLLSVKKGNVTLDFVVYD</sequence>
<accession>I0PZC3</accession>
<dbReference type="EMBL" id="CZBI01000005">
    <property type="protein sequence ID" value="CUQ34192.1"/>
    <property type="molecule type" value="Genomic_DNA"/>
</dbReference>
<dbReference type="KEGG" id="btho:Btheta7330_04762"/>
<accession>A0A0P0F5C0</accession>